<name>A0A8S3TWF0_MYTED</name>
<dbReference type="EMBL" id="CAJPWZ010002323">
    <property type="protein sequence ID" value="CAG2235558.1"/>
    <property type="molecule type" value="Genomic_DNA"/>
</dbReference>
<dbReference type="InterPro" id="IPR057437">
    <property type="entry name" value="PIF1/LRR1_PH"/>
</dbReference>
<protein>
    <submittedName>
        <fullName evidence="5">LRR1</fullName>
    </submittedName>
</protein>
<reference evidence="5" key="1">
    <citation type="submission" date="2021-03" db="EMBL/GenBank/DDBJ databases">
        <authorList>
            <person name="Bekaert M."/>
        </authorList>
    </citation>
    <scope>NUCLEOTIDE SEQUENCE</scope>
</reference>
<dbReference type="SUPFAM" id="SSF52058">
    <property type="entry name" value="L domain-like"/>
    <property type="match status" value="1"/>
</dbReference>
<feature type="domain" description="PIF1/LRR1 pleckstrin homology" evidence="4">
    <location>
        <begin position="1"/>
        <end position="101"/>
    </location>
</feature>
<dbReference type="PANTHER" id="PTHR48051">
    <property type="match status" value="1"/>
</dbReference>
<evidence type="ECO:0000256" key="2">
    <source>
        <dbReference type="ARBA" id="ARBA00022737"/>
    </source>
</evidence>
<dbReference type="InterPro" id="IPR050216">
    <property type="entry name" value="LRR_domain-containing"/>
</dbReference>
<dbReference type="InterPro" id="IPR001611">
    <property type="entry name" value="Leu-rich_rpt"/>
</dbReference>
<dbReference type="InterPro" id="IPR003591">
    <property type="entry name" value="Leu-rich_rpt_typical-subtyp"/>
</dbReference>
<organism evidence="5 6">
    <name type="scientific">Mytilus edulis</name>
    <name type="common">Blue mussel</name>
    <dbReference type="NCBI Taxonomy" id="6550"/>
    <lineage>
        <taxon>Eukaryota</taxon>
        <taxon>Metazoa</taxon>
        <taxon>Spiralia</taxon>
        <taxon>Lophotrochozoa</taxon>
        <taxon>Mollusca</taxon>
        <taxon>Bivalvia</taxon>
        <taxon>Autobranchia</taxon>
        <taxon>Pteriomorphia</taxon>
        <taxon>Mytilida</taxon>
        <taxon>Mytiloidea</taxon>
        <taxon>Mytilidae</taxon>
        <taxon>Mytilinae</taxon>
        <taxon>Mytilus</taxon>
    </lineage>
</organism>
<dbReference type="Pfam" id="PF25344">
    <property type="entry name" value="PH_LRR1"/>
    <property type="match status" value="1"/>
</dbReference>
<keyword evidence="3" id="KW-0539">Nucleus</keyword>
<keyword evidence="2" id="KW-0677">Repeat</keyword>
<evidence type="ECO:0000313" key="5">
    <source>
        <dbReference type="EMBL" id="CAG2235558.1"/>
    </source>
</evidence>
<dbReference type="AlphaFoldDB" id="A0A8S3TWF0"/>
<comment type="caution">
    <text evidence="5">The sequence shown here is derived from an EMBL/GenBank/DDBJ whole genome shotgun (WGS) entry which is preliminary data.</text>
</comment>
<keyword evidence="1" id="KW-0433">Leucine-rich repeat</keyword>
<evidence type="ECO:0000256" key="1">
    <source>
        <dbReference type="ARBA" id="ARBA00022614"/>
    </source>
</evidence>
<dbReference type="Gene3D" id="3.80.10.10">
    <property type="entry name" value="Ribonuclease Inhibitor"/>
    <property type="match status" value="2"/>
</dbReference>
<accession>A0A8S3TWF0</accession>
<dbReference type="SMART" id="SM00369">
    <property type="entry name" value="LRR_TYP"/>
    <property type="match status" value="3"/>
</dbReference>
<keyword evidence="6" id="KW-1185">Reference proteome</keyword>
<dbReference type="Proteomes" id="UP000683360">
    <property type="component" value="Unassembled WGS sequence"/>
</dbReference>
<dbReference type="InterPro" id="IPR032675">
    <property type="entry name" value="LRR_dom_sf"/>
</dbReference>
<dbReference type="OrthoDB" id="17912at2759"/>
<evidence type="ECO:0000259" key="4">
    <source>
        <dbReference type="Pfam" id="PF25344"/>
    </source>
</evidence>
<dbReference type="GO" id="GO:0005737">
    <property type="term" value="C:cytoplasm"/>
    <property type="evidence" value="ECO:0007669"/>
    <property type="project" value="TreeGrafter"/>
</dbReference>
<dbReference type="Pfam" id="PF13855">
    <property type="entry name" value="LRR_8"/>
    <property type="match status" value="1"/>
</dbReference>
<proteinExistence type="predicted"/>
<dbReference type="PANTHER" id="PTHR48051:SF52">
    <property type="entry name" value="LEUCINE-RICH REPEAT PROTEIN 1"/>
    <property type="match status" value="1"/>
</dbReference>
<evidence type="ECO:0000256" key="3">
    <source>
        <dbReference type="ARBA" id="ARBA00023242"/>
    </source>
</evidence>
<evidence type="ECO:0000313" key="6">
    <source>
        <dbReference type="Proteomes" id="UP000683360"/>
    </source>
</evidence>
<gene>
    <name evidence="5" type="ORF">MEDL_48140</name>
</gene>
<sequence>MRLTCNVDLVNRNLPSANIKKSSKAQHTQLSIGKKPGGGSKEAPLFLMMCTAKDRNGTKFKIKDNVQQIFGKFLNEGKATIRFKEPEQDLCLSKADPLQIDSRIFDLKKLQVLNLSENCVEEISTDFGKFTTLGELYLNNNLITCINPRFCLQKNLILTLSILDLSYNQLKLLPLQICELSNLYNLKLNNNLLEHLPPTIGRLRNLKQFSASQNKISLLPASFMQLKLEYVDLFGNNFPDEVEDSLLEDNVGVPSLVEACARSVKKYRVPYTDEDLHGHLCRYLDSARLCWCGAYCFESSARYIHKVSLKDLTSTSTSIGDAGRSEVPIQGFLCSPQCLNKFKKNPVHIGNKIKTFLIN</sequence>